<dbReference type="GO" id="GO:1990113">
    <property type="term" value="P:RNA polymerase I assembly"/>
    <property type="evidence" value="ECO:0007669"/>
    <property type="project" value="TreeGrafter"/>
</dbReference>
<evidence type="ECO:0000256" key="1">
    <source>
        <dbReference type="ARBA" id="ARBA00010048"/>
    </source>
</evidence>
<organism evidence="2 3">
    <name type="scientific">Gregarina niphandrodes</name>
    <name type="common">Septate eugregarine</name>
    <dbReference type="NCBI Taxonomy" id="110365"/>
    <lineage>
        <taxon>Eukaryota</taxon>
        <taxon>Sar</taxon>
        <taxon>Alveolata</taxon>
        <taxon>Apicomplexa</taxon>
        <taxon>Conoidasida</taxon>
        <taxon>Gregarinasina</taxon>
        <taxon>Eugregarinorida</taxon>
        <taxon>Gregarinidae</taxon>
        <taxon>Gregarina</taxon>
    </lineage>
</organism>
<dbReference type="OrthoDB" id="10267474at2759"/>
<dbReference type="GO" id="GO:0005737">
    <property type="term" value="C:cytoplasm"/>
    <property type="evidence" value="ECO:0007669"/>
    <property type="project" value="TreeGrafter"/>
</dbReference>
<name>A0A023BAA0_GRENI</name>
<evidence type="ECO:0000313" key="3">
    <source>
        <dbReference type="Proteomes" id="UP000019763"/>
    </source>
</evidence>
<dbReference type="OMA" id="RNTEQGQ"/>
<dbReference type="GO" id="GO:0016272">
    <property type="term" value="C:prefoldin complex"/>
    <property type="evidence" value="ECO:0007669"/>
    <property type="project" value="InterPro"/>
</dbReference>
<dbReference type="InterPro" id="IPR009053">
    <property type="entry name" value="Prefoldin"/>
</dbReference>
<dbReference type="GO" id="GO:1990114">
    <property type="term" value="P:RNA polymerase II core complex assembly"/>
    <property type="evidence" value="ECO:0007669"/>
    <property type="project" value="TreeGrafter"/>
</dbReference>
<evidence type="ECO:0000313" key="2">
    <source>
        <dbReference type="EMBL" id="EZG78173.1"/>
    </source>
</evidence>
<dbReference type="GO" id="GO:0006457">
    <property type="term" value="P:protein folding"/>
    <property type="evidence" value="ECO:0007669"/>
    <property type="project" value="InterPro"/>
</dbReference>
<dbReference type="GO" id="GO:0051082">
    <property type="term" value="F:unfolded protein binding"/>
    <property type="evidence" value="ECO:0007669"/>
    <property type="project" value="InterPro"/>
</dbReference>
<accession>A0A023BAA0</accession>
<dbReference type="AlphaFoldDB" id="A0A023BAA0"/>
<dbReference type="PANTHER" id="PTHR12674:SF2">
    <property type="entry name" value="PREFOLDIN SUBUNIT 5"/>
    <property type="match status" value="1"/>
</dbReference>
<comment type="similarity">
    <text evidence="1">Belongs to the prefoldin subunit alpha family.</text>
</comment>
<dbReference type="Pfam" id="PF02996">
    <property type="entry name" value="Prefoldin"/>
    <property type="match status" value="1"/>
</dbReference>
<gene>
    <name evidence="2" type="ORF">GNI_040280</name>
</gene>
<dbReference type="Proteomes" id="UP000019763">
    <property type="component" value="Unassembled WGS sequence"/>
</dbReference>
<dbReference type="PANTHER" id="PTHR12674">
    <property type="entry name" value="PREFOLDIN SUBUNIT 5"/>
    <property type="match status" value="1"/>
</dbReference>
<dbReference type="CDD" id="cd23157">
    <property type="entry name" value="Prefoldin_5"/>
    <property type="match status" value="1"/>
</dbReference>
<dbReference type="SUPFAM" id="SSF46579">
    <property type="entry name" value="Prefoldin"/>
    <property type="match status" value="1"/>
</dbReference>
<keyword evidence="3" id="KW-1185">Reference proteome</keyword>
<comment type="caution">
    <text evidence="2">The sequence shown here is derived from an EMBL/GenBank/DDBJ whole genome shotgun (WGS) entry which is preliminary data.</text>
</comment>
<dbReference type="EMBL" id="AFNH02000308">
    <property type="protein sequence ID" value="EZG78173.1"/>
    <property type="molecule type" value="Genomic_DNA"/>
</dbReference>
<dbReference type="eggNOG" id="KOG3048">
    <property type="taxonomic scope" value="Eukaryota"/>
</dbReference>
<dbReference type="NCBIfam" id="TIGR00293">
    <property type="entry name" value="prefoldin subunit alpha"/>
    <property type="match status" value="1"/>
</dbReference>
<dbReference type="VEuPathDB" id="CryptoDB:GNI_040280"/>
<dbReference type="RefSeq" id="XP_011129430.1">
    <property type="nucleotide sequence ID" value="XM_011131128.1"/>
</dbReference>
<reference evidence="2" key="1">
    <citation type="submission" date="2013-12" db="EMBL/GenBank/DDBJ databases">
        <authorList>
            <person name="Omoto C.K."/>
            <person name="Sibley D."/>
            <person name="Venepally P."/>
            <person name="Hadjithomas M."/>
            <person name="Karamycheva S."/>
            <person name="Brunk B."/>
            <person name="Roos D."/>
            <person name="Caler E."/>
            <person name="Lorenzi H."/>
        </authorList>
    </citation>
    <scope>NUCLEOTIDE SEQUENCE</scope>
</reference>
<sequence length="158" mass="17645">MSEPKANVVDLSKLSPQQLSGLGQDLEQTIKVLQSQYNALATAHRRFESTIEAMDKTCNAQSNSILVPMTASVYQEGELLNKRRYVADVGAGYYIEREYSEHKKYFRKRIDQIVNSIKQVSIVLNEKKGWLEQTTLALKQKIAASVPVESTAAPVAAQ</sequence>
<dbReference type="GO" id="GO:1990115">
    <property type="term" value="P:RNA polymerase III assembly"/>
    <property type="evidence" value="ECO:0007669"/>
    <property type="project" value="TreeGrafter"/>
</dbReference>
<dbReference type="InterPro" id="IPR004127">
    <property type="entry name" value="Prefoldin_subunit_alpha"/>
</dbReference>
<dbReference type="GeneID" id="22911552"/>
<proteinExistence type="inferred from homology"/>
<dbReference type="InterPro" id="IPR011599">
    <property type="entry name" value="PFD_alpha_archaea"/>
</dbReference>
<dbReference type="Gene3D" id="1.10.287.370">
    <property type="match status" value="1"/>
</dbReference>
<protein>
    <submittedName>
        <fullName evidence="2">Prefoldin subunit</fullName>
    </submittedName>
</protein>